<feature type="repeat" description="WD" evidence="3">
    <location>
        <begin position="327"/>
        <end position="360"/>
    </location>
</feature>
<dbReference type="InterPro" id="IPR011045">
    <property type="entry name" value="N2O_reductase_N"/>
</dbReference>
<dbReference type="PANTHER" id="PTHR22847">
    <property type="entry name" value="WD40 REPEAT PROTEIN"/>
    <property type="match status" value="1"/>
</dbReference>
<evidence type="ECO:0000256" key="3">
    <source>
        <dbReference type="PROSITE-ProRule" id="PRU00221"/>
    </source>
</evidence>
<dbReference type="SUPFAM" id="SSF50974">
    <property type="entry name" value="Nitrous oxide reductase, N-terminal domain"/>
    <property type="match status" value="1"/>
</dbReference>
<name>A0CUQ6_PARTE</name>
<feature type="repeat" description="WD" evidence="3">
    <location>
        <begin position="243"/>
        <end position="284"/>
    </location>
</feature>
<evidence type="ECO:0000256" key="2">
    <source>
        <dbReference type="ARBA" id="ARBA00022737"/>
    </source>
</evidence>
<proteinExistence type="predicted"/>
<organism evidence="4 5">
    <name type="scientific">Paramecium tetraurelia</name>
    <dbReference type="NCBI Taxonomy" id="5888"/>
    <lineage>
        <taxon>Eukaryota</taxon>
        <taxon>Sar</taxon>
        <taxon>Alveolata</taxon>
        <taxon>Ciliophora</taxon>
        <taxon>Intramacronucleata</taxon>
        <taxon>Oligohymenophorea</taxon>
        <taxon>Peniculida</taxon>
        <taxon>Parameciidae</taxon>
        <taxon>Paramecium</taxon>
    </lineage>
</organism>
<protein>
    <recommendedName>
        <fullName evidence="6">Anaphase-promoting complex subunit 4 WD40 domain-containing protein</fullName>
    </recommendedName>
</protein>
<dbReference type="InterPro" id="IPR015943">
    <property type="entry name" value="WD40/YVTN_repeat-like_dom_sf"/>
</dbReference>
<dbReference type="PROSITE" id="PS50082">
    <property type="entry name" value="WD_REPEATS_2"/>
    <property type="match status" value="5"/>
</dbReference>
<dbReference type="PRINTS" id="PR00320">
    <property type="entry name" value="GPROTEINBRPT"/>
</dbReference>
<keyword evidence="5" id="KW-1185">Reference proteome</keyword>
<feature type="repeat" description="WD" evidence="3">
    <location>
        <begin position="1186"/>
        <end position="1227"/>
    </location>
</feature>
<dbReference type="Proteomes" id="UP000000600">
    <property type="component" value="Unassembled WGS sequence"/>
</dbReference>
<dbReference type="InterPro" id="IPR019775">
    <property type="entry name" value="WD40_repeat_CS"/>
</dbReference>
<dbReference type="PROSITE" id="PS00678">
    <property type="entry name" value="WD_REPEATS_1"/>
    <property type="match status" value="4"/>
</dbReference>
<dbReference type="SUPFAM" id="SSF50978">
    <property type="entry name" value="WD40 repeat-like"/>
    <property type="match status" value="3"/>
</dbReference>
<feature type="repeat" description="WD" evidence="3">
    <location>
        <begin position="285"/>
        <end position="326"/>
    </location>
</feature>
<dbReference type="GO" id="GO:1990234">
    <property type="term" value="C:transferase complex"/>
    <property type="evidence" value="ECO:0007669"/>
    <property type="project" value="UniProtKB-ARBA"/>
</dbReference>
<gene>
    <name evidence="4" type="ORF">GSPATT00010724001</name>
</gene>
<feature type="repeat" description="WD" evidence="3">
    <location>
        <begin position="369"/>
        <end position="410"/>
    </location>
</feature>
<dbReference type="Gene3D" id="2.130.10.10">
    <property type="entry name" value="YVTN repeat-like/Quinoprotein amine dehydrogenase"/>
    <property type="match status" value="5"/>
</dbReference>
<dbReference type="InterPro" id="IPR036322">
    <property type="entry name" value="WD40_repeat_dom_sf"/>
</dbReference>
<sequence length="1294" mass="149045">MFPKSKILQVNSFDCNNKIFIRNKEGSGIFDLISSKFEVFYELFRQSAISSDGQLIACNYQQVSDGYSQGYCFKFYDIKNYKDLTIINDNKILPIQISRNGNLLHYQKDFNQVISSIDENKQLKFLCSLQGGFDVGEVSVTPSFGYISVKESTRLKLMNLNWLSNAEIVSINQLNEKGENNYFILISSDNSQIISGYSSDIKTYRFDFFEKKIHKFVQGIINCLAQIDQNIISYGCDKKNTLLGDHNDNVRCLSYSQNMKLLASGSKDQKIFLWNVNAKKKIAVLEGHTGKINQLSFSPDGQCLASASDDQQIKLWNIEQSEQSNVSKGHQQCVNQVAFSKDGLIIASCSGDCSIILWDLIEKNFIIMLKQHKLAVKCLEFSFCSKWLASGSIDGSICLWDVKFPQETTLFYKINELYLFPDFLHFSPSGCFATISNDGGKQKDSKQKIVTKIQVWSLNKIDQKDKKFEIFQYGINPICLSDDEDYIFQGYDNLVKIHNLSTDQTDILEGHQFEVVMIRSWDYGRQLLSIDNKNIMIIWQKTNNSWKKQSKILIEPPIIQINIIKYDYQDYLVSINSNAIIISNLNQMQKQMPLVDLKIQFQSCYLSNSQNQFILMDQDQIKLIDCISGEIQSEIKNLNNSQQSIISQEDRYLAIYQRQRSMIIIVDISKKQEDVNLDFEGTLKFFEFSKDDSNILYTASESCEILKWDIKNKQKEIVTKLEFQQLDYFLQFSKSCNFIVYSHKNTQIFLVNLNKQQKYQIDIQNYNGITAFSQNESLVALATSDYKIYLWNYEKSIIKDVTLIQKQSTKNLQFINEGNELVCCQKEKICIFSVQEDFKLKLKNIWQIDSCDIYIFSPKHLSVLNYSEYGKKRICFLNPGQSKILIDEKLQPLDFTSTQDGDYIVQLNQQGFIIWDLRTEKQILKTDKWSGNNAMLIDLKTLIIGNQKEINILDIRELDNIKLLYNSFQVQPLRSLSFASKQQYYVCVFDNKIQVWKFINDGKCQQVAVYDLQFYGKKNLCISANGKFLVYNSQDSQQLIRIKQLHTLELNDKKVNGLIYSSDFQNLITLISGSPILFTPTLDIIESKLEGVIKDNEAKSIVSASVDSIFAILYDALILIVKIIDSKKLTVIRQVSLKSLEKCPTFSINPSGTQLIVGSETGTIYFRDLTNSNDMDLNKFEENQKIENQNNQVNSFTFSPNGTDFAAAISDGSINLYSVEQIKNDQNIKQNDENQEQSQIQVVENIKKDFRLICYKSFSRQSLLLANQCIVKDSKITQNDKSIIQLFRQKGARE</sequence>
<dbReference type="EMBL" id="CT868185">
    <property type="protein sequence ID" value="CAK74523.1"/>
    <property type="molecule type" value="Genomic_DNA"/>
</dbReference>
<dbReference type="InterPro" id="IPR020472">
    <property type="entry name" value="WD40_PAC1"/>
</dbReference>
<dbReference type="KEGG" id="ptm:GSPATT00010724001"/>
<dbReference type="eggNOG" id="KOG0267">
    <property type="taxonomic scope" value="Eukaryota"/>
</dbReference>
<evidence type="ECO:0008006" key="6">
    <source>
        <dbReference type="Google" id="ProtNLM"/>
    </source>
</evidence>
<evidence type="ECO:0000313" key="4">
    <source>
        <dbReference type="EMBL" id="CAK74523.1"/>
    </source>
</evidence>
<dbReference type="InParanoid" id="A0CUQ6"/>
<keyword evidence="2" id="KW-0677">Repeat</keyword>
<evidence type="ECO:0000313" key="5">
    <source>
        <dbReference type="Proteomes" id="UP000000600"/>
    </source>
</evidence>
<dbReference type="PANTHER" id="PTHR22847:SF637">
    <property type="entry name" value="WD REPEAT DOMAIN 5B"/>
    <property type="match status" value="1"/>
</dbReference>
<reference evidence="4 5" key="1">
    <citation type="journal article" date="2006" name="Nature">
        <title>Global trends of whole-genome duplications revealed by the ciliate Paramecium tetraurelia.</title>
        <authorList>
            <consortium name="Genoscope"/>
            <person name="Aury J.-M."/>
            <person name="Jaillon O."/>
            <person name="Duret L."/>
            <person name="Noel B."/>
            <person name="Jubin C."/>
            <person name="Porcel B.M."/>
            <person name="Segurens B."/>
            <person name="Daubin V."/>
            <person name="Anthouard V."/>
            <person name="Aiach N."/>
            <person name="Arnaiz O."/>
            <person name="Billaut A."/>
            <person name="Beisson J."/>
            <person name="Blanc I."/>
            <person name="Bouhouche K."/>
            <person name="Camara F."/>
            <person name="Duharcourt S."/>
            <person name="Guigo R."/>
            <person name="Gogendeau D."/>
            <person name="Katinka M."/>
            <person name="Keller A.-M."/>
            <person name="Kissmehl R."/>
            <person name="Klotz C."/>
            <person name="Koll F."/>
            <person name="Le Moue A."/>
            <person name="Lepere C."/>
            <person name="Malinsky S."/>
            <person name="Nowacki M."/>
            <person name="Nowak J.K."/>
            <person name="Plattner H."/>
            <person name="Poulain J."/>
            <person name="Ruiz F."/>
            <person name="Serrano V."/>
            <person name="Zagulski M."/>
            <person name="Dessen P."/>
            <person name="Betermier M."/>
            <person name="Weissenbach J."/>
            <person name="Scarpelli C."/>
            <person name="Schachter V."/>
            <person name="Sperling L."/>
            <person name="Meyer E."/>
            <person name="Cohen J."/>
            <person name="Wincker P."/>
        </authorList>
    </citation>
    <scope>NUCLEOTIDE SEQUENCE [LARGE SCALE GENOMIC DNA]</scope>
    <source>
        <strain evidence="4 5">Stock d4-2</strain>
    </source>
</reference>
<evidence type="ECO:0000256" key="1">
    <source>
        <dbReference type="ARBA" id="ARBA00022574"/>
    </source>
</evidence>
<dbReference type="InterPro" id="IPR001680">
    <property type="entry name" value="WD40_rpt"/>
</dbReference>
<dbReference type="CDD" id="cd00200">
    <property type="entry name" value="WD40"/>
    <property type="match status" value="1"/>
</dbReference>
<dbReference type="OrthoDB" id="7875889at2759"/>
<dbReference type="Pfam" id="PF00400">
    <property type="entry name" value="WD40"/>
    <property type="match status" value="5"/>
</dbReference>
<dbReference type="RefSeq" id="XP_001441920.1">
    <property type="nucleotide sequence ID" value="XM_001441883.1"/>
</dbReference>
<dbReference type="SMART" id="SM00320">
    <property type="entry name" value="WD40"/>
    <property type="match status" value="10"/>
</dbReference>
<dbReference type="HOGENOM" id="CLU_262023_0_0_1"/>
<keyword evidence="1 3" id="KW-0853">WD repeat</keyword>
<dbReference type="GeneID" id="5027705"/>
<accession>A0CUQ6</accession>
<dbReference type="PROSITE" id="PS50294">
    <property type="entry name" value="WD_REPEATS_REGION"/>
    <property type="match status" value="4"/>
</dbReference>